<dbReference type="GO" id="GO:0000462">
    <property type="term" value="P:maturation of SSU-rRNA from tricistronic rRNA transcript (SSU-rRNA, 5.8S rRNA, LSU-rRNA)"/>
    <property type="evidence" value="ECO:0007669"/>
    <property type="project" value="TreeGrafter"/>
</dbReference>
<dbReference type="PANTHER" id="PTHR13457">
    <property type="entry name" value="BAP28"/>
    <property type="match status" value="1"/>
</dbReference>
<evidence type="ECO:0000313" key="1">
    <source>
        <dbReference type="EMBL" id="PWA48499.1"/>
    </source>
</evidence>
<dbReference type="GO" id="GO:0045943">
    <property type="term" value="P:positive regulation of transcription by RNA polymerase I"/>
    <property type="evidence" value="ECO:0007669"/>
    <property type="project" value="TreeGrafter"/>
</dbReference>
<comment type="caution">
    <text evidence="1">The sequence shown here is derived from an EMBL/GenBank/DDBJ whole genome shotgun (WGS) entry which is preliminary data.</text>
</comment>
<dbReference type="GO" id="GO:0034455">
    <property type="term" value="C:t-UTP complex"/>
    <property type="evidence" value="ECO:0007669"/>
    <property type="project" value="TreeGrafter"/>
</dbReference>
<evidence type="ECO:0000313" key="2">
    <source>
        <dbReference type="Proteomes" id="UP000245207"/>
    </source>
</evidence>
<accession>A0A2U1LHM3</accession>
<dbReference type="InterPro" id="IPR040191">
    <property type="entry name" value="UTP10"/>
</dbReference>
<dbReference type="GO" id="GO:0030515">
    <property type="term" value="F:snoRNA binding"/>
    <property type="evidence" value="ECO:0007669"/>
    <property type="project" value="TreeGrafter"/>
</dbReference>
<dbReference type="Proteomes" id="UP000245207">
    <property type="component" value="Unassembled WGS sequence"/>
</dbReference>
<dbReference type="STRING" id="35608.A0A2U1LHM3"/>
<dbReference type="AlphaFoldDB" id="A0A2U1LHM3"/>
<dbReference type="OrthoDB" id="31183at2759"/>
<proteinExistence type="predicted"/>
<gene>
    <name evidence="1" type="ORF">CTI12_AA490310</name>
</gene>
<protein>
    <submittedName>
        <fullName evidence="1">Uncharacterized protein</fullName>
    </submittedName>
</protein>
<dbReference type="GO" id="GO:0030686">
    <property type="term" value="C:90S preribosome"/>
    <property type="evidence" value="ECO:0007669"/>
    <property type="project" value="TreeGrafter"/>
</dbReference>
<reference evidence="1 2" key="1">
    <citation type="journal article" date="2018" name="Mol. Plant">
        <title>The genome of Artemisia annua provides insight into the evolution of Asteraceae family and artemisinin biosynthesis.</title>
        <authorList>
            <person name="Shen Q."/>
            <person name="Zhang L."/>
            <person name="Liao Z."/>
            <person name="Wang S."/>
            <person name="Yan T."/>
            <person name="Shi P."/>
            <person name="Liu M."/>
            <person name="Fu X."/>
            <person name="Pan Q."/>
            <person name="Wang Y."/>
            <person name="Lv Z."/>
            <person name="Lu X."/>
            <person name="Zhang F."/>
            <person name="Jiang W."/>
            <person name="Ma Y."/>
            <person name="Chen M."/>
            <person name="Hao X."/>
            <person name="Li L."/>
            <person name="Tang Y."/>
            <person name="Lv G."/>
            <person name="Zhou Y."/>
            <person name="Sun X."/>
            <person name="Brodelius P.E."/>
            <person name="Rose J.K.C."/>
            <person name="Tang K."/>
        </authorList>
    </citation>
    <scope>NUCLEOTIDE SEQUENCE [LARGE SCALE GENOMIC DNA]</scope>
    <source>
        <strain evidence="2">cv. Huhao1</strain>
        <tissue evidence="1">Leaf</tissue>
    </source>
</reference>
<dbReference type="GO" id="GO:0032040">
    <property type="term" value="C:small-subunit processome"/>
    <property type="evidence" value="ECO:0007669"/>
    <property type="project" value="TreeGrafter"/>
</dbReference>
<sequence>MAQMRGVGYYGQYLQAQVVNIPPPFQVRNPVTSGDEDLQGQVDLVVKKQKGITHLRVSQIQIRIHVYNADELILCALPYHDTHVFVQIVQLLDTE</sequence>
<organism evidence="1 2">
    <name type="scientific">Artemisia annua</name>
    <name type="common">Sweet wormwood</name>
    <dbReference type="NCBI Taxonomy" id="35608"/>
    <lineage>
        <taxon>Eukaryota</taxon>
        <taxon>Viridiplantae</taxon>
        <taxon>Streptophyta</taxon>
        <taxon>Embryophyta</taxon>
        <taxon>Tracheophyta</taxon>
        <taxon>Spermatophyta</taxon>
        <taxon>Magnoliopsida</taxon>
        <taxon>eudicotyledons</taxon>
        <taxon>Gunneridae</taxon>
        <taxon>Pentapetalae</taxon>
        <taxon>asterids</taxon>
        <taxon>campanulids</taxon>
        <taxon>Asterales</taxon>
        <taxon>Asteraceae</taxon>
        <taxon>Asteroideae</taxon>
        <taxon>Anthemideae</taxon>
        <taxon>Artemisiinae</taxon>
        <taxon>Artemisia</taxon>
    </lineage>
</organism>
<keyword evidence="2" id="KW-1185">Reference proteome</keyword>
<name>A0A2U1LHM3_ARTAN</name>
<dbReference type="PANTHER" id="PTHR13457:SF1">
    <property type="entry name" value="HEAT REPEAT-CONTAINING PROTEIN 1"/>
    <property type="match status" value="1"/>
</dbReference>
<dbReference type="EMBL" id="PKPP01009338">
    <property type="protein sequence ID" value="PWA48499.1"/>
    <property type="molecule type" value="Genomic_DNA"/>
</dbReference>